<dbReference type="Pfam" id="PF00156">
    <property type="entry name" value="Pribosyltran"/>
    <property type="match status" value="1"/>
</dbReference>
<organism evidence="4 5">
    <name type="scientific">Sphingomonas donggukensis</name>
    <dbReference type="NCBI Taxonomy" id="2949093"/>
    <lineage>
        <taxon>Bacteria</taxon>
        <taxon>Pseudomonadati</taxon>
        <taxon>Pseudomonadota</taxon>
        <taxon>Alphaproteobacteria</taxon>
        <taxon>Sphingomonadales</taxon>
        <taxon>Sphingomonadaceae</taxon>
        <taxon>Sphingomonas</taxon>
    </lineage>
</organism>
<evidence type="ECO:0000256" key="1">
    <source>
        <dbReference type="ARBA" id="ARBA00022676"/>
    </source>
</evidence>
<dbReference type="GO" id="GO:0016757">
    <property type="term" value="F:glycosyltransferase activity"/>
    <property type="evidence" value="ECO:0007669"/>
    <property type="project" value="UniProtKB-KW"/>
</dbReference>
<reference evidence="4" key="1">
    <citation type="submission" date="2022-05" db="EMBL/GenBank/DDBJ databases">
        <title>Sphingomonas sp. strain RMG20 Genome sequencing and assembly.</title>
        <authorList>
            <person name="Kim I."/>
        </authorList>
    </citation>
    <scope>NUCLEOTIDE SEQUENCE</scope>
    <source>
        <strain evidence="4">RMG20</strain>
    </source>
</reference>
<name>A0ABY4U3I8_9SPHN</name>
<evidence type="ECO:0000313" key="4">
    <source>
        <dbReference type="EMBL" id="URW77128.1"/>
    </source>
</evidence>
<keyword evidence="2" id="KW-0808">Transferase</keyword>
<keyword evidence="5" id="KW-1185">Reference proteome</keyword>
<dbReference type="PANTHER" id="PTHR43363:SF1">
    <property type="entry name" value="HYPOXANTHINE-GUANINE PHOSPHORIBOSYLTRANSFERASE"/>
    <property type="match status" value="1"/>
</dbReference>
<evidence type="ECO:0000256" key="2">
    <source>
        <dbReference type="ARBA" id="ARBA00022679"/>
    </source>
</evidence>
<dbReference type="Proteomes" id="UP001055580">
    <property type="component" value="Chromosome"/>
</dbReference>
<evidence type="ECO:0000313" key="5">
    <source>
        <dbReference type="Proteomes" id="UP001055580"/>
    </source>
</evidence>
<dbReference type="RefSeq" id="WP_250755049.1">
    <property type="nucleotide sequence ID" value="NZ_CP098401.1"/>
</dbReference>
<keyword evidence="1 4" id="KW-0328">Glycosyltransferase</keyword>
<sequence>MPTLTPYTHDAFLAAVDTLTTRLADDDWGTTLLVGVGRGGLVPAVFLSHATGLPMVSIDFSTPIPEFNAALIEALAARTRQGERLLFIEDINDSGRTIAAIRAQLDVAGADAANARFAVLLDNAISVQRVEYAARTIDRTVTKDWFVFPWEAVAPDTAIVEDANAVPERIA</sequence>
<gene>
    <name evidence="4" type="ORF">M9980_03585</name>
</gene>
<dbReference type="CDD" id="cd06223">
    <property type="entry name" value="PRTases_typeI"/>
    <property type="match status" value="1"/>
</dbReference>
<dbReference type="EMBL" id="CP098401">
    <property type="protein sequence ID" value="URW77128.1"/>
    <property type="molecule type" value="Genomic_DNA"/>
</dbReference>
<proteinExistence type="predicted"/>
<dbReference type="PANTHER" id="PTHR43363">
    <property type="entry name" value="HYPOXANTHINE PHOSPHORIBOSYLTRANSFERASE"/>
    <property type="match status" value="1"/>
</dbReference>
<dbReference type="InterPro" id="IPR029057">
    <property type="entry name" value="PRTase-like"/>
</dbReference>
<dbReference type="Gene3D" id="3.40.50.2020">
    <property type="match status" value="1"/>
</dbReference>
<evidence type="ECO:0000259" key="3">
    <source>
        <dbReference type="Pfam" id="PF00156"/>
    </source>
</evidence>
<dbReference type="InterPro" id="IPR000836">
    <property type="entry name" value="PRTase_dom"/>
</dbReference>
<protein>
    <submittedName>
        <fullName evidence="4">Phosphoribosyltransferase domain-containing protein</fullName>
    </submittedName>
</protein>
<accession>A0ABY4U3I8</accession>
<feature type="domain" description="Phosphoribosyltransferase" evidence="3">
    <location>
        <begin position="9"/>
        <end position="151"/>
    </location>
</feature>
<dbReference type="SUPFAM" id="SSF53271">
    <property type="entry name" value="PRTase-like"/>
    <property type="match status" value="1"/>
</dbReference>